<accession>A0ABT9VMQ8</accession>
<feature type="transmembrane region" description="Helical" evidence="2">
    <location>
        <begin position="33"/>
        <end position="54"/>
    </location>
</feature>
<dbReference type="Proteomes" id="UP001225646">
    <property type="component" value="Unassembled WGS sequence"/>
</dbReference>
<dbReference type="InterPro" id="IPR018770">
    <property type="entry name" value="ChloroindolylP_hydrolase"/>
</dbReference>
<dbReference type="Pfam" id="PF10112">
    <property type="entry name" value="Halogen_Hydrol"/>
    <property type="match status" value="1"/>
</dbReference>
<proteinExistence type="predicted"/>
<organism evidence="3 4">
    <name type="scientific">Aeribacillus alveayuensis</name>
    <dbReference type="NCBI Taxonomy" id="279215"/>
    <lineage>
        <taxon>Bacteria</taxon>
        <taxon>Bacillati</taxon>
        <taxon>Bacillota</taxon>
        <taxon>Bacilli</taxon>
        <taxon>Bacillales</taxon>
        <taxon>Bacillaceae</taxon>
        <taxon>Aeribacillus</taxon>
    </lineage>
</organism>
<protein>
    <submittedName>
        <fullName evidence="3">5-bromo-4-chloroindolyl phosphate hydrolysis protein</fullName>
    </submittedName>
</protein>
<gene>
    <name evidence="3" type="ORF">J2S06_001338</name>
</gene>
<feature type="coiled-coil region" evidence="1">
    <location>
        <begin position="159"/>
        <end position="201"/>
    </location>
</feature>
<feature type="transmembrane region" description="Helical" evidence="2">
    <location>
        <begin position="7"/>
        <end position="27"/>
    </location>
</feature>
<evidence type="ECO:0000256" key="2">
    <source>
        <dbReference type="SAM" id="Phobius"/>
    </source>
</evidence>
<evidence type="ECO:0000256" key="1">
    <source>
        <dbReference type="SAM" id="Coils"/>
    </source>
</evidence>
<keyword evidence="2" id="KW-0812">Transmembrane</keyword>
<dbReference type="RefSeq" id="WP_419151750.1">
    <property type="nucleotide sequence ID" value="NZ_JAUSTR010000003.1"/>
</dbReference>
<evidence type="ECO:0000313" key="4">
    <source>
        <dbReference type="Proteomes" id="UP001225646"/>
    </source>
</evidence>
<name>A0ABT9VMQ8_9BACI</name>
<keyword evidence="4" id="KW-1185">Reference proteome</keyword>
<reference evidence="3 4" key="1">
    <citation type="submission" date="2023-07" db="EMBL/GenBank/DDBJ databases">
        <title>Genomic Encyclopedia of Type Strains, Phase IV (KMG-IV): sequencing the most valuable type-strain genomes for metagenomic binning, comparative biology and taxonomic classification.</title>
        <authorList>
            <person name="Goeker M."/>
        </authorList>
    </citation>
    <scope>NUCLEOTIDE SEQUENCE [LARGE SCALE GENOMIC DNA]</scope>
    <source>
        <strain evidence="3 4">DSM 19092</strain>
    </source>
</reference>
<comment type="caution">
    <text evidence="3">The sequence shown here is derived from an EMBL/GenBank/DDBJ whole genome shotgun (WGS) entry which is preliminary data.</text>
</comment>
<sequence length="209" mass="25130">MRSIFSFLIRSIFSFLTMVISWFIIFFAFNASFFLSVMLSLMIGFFVFLISQLLTKQKLLKTNGLSRREYAYIHRNLKEAKQKQIRLQRTLFKARTIDSWKILFDINRLSRRIYQIVKNEPKRFYQGEKYFYYHLDSCVELSEKYVQLASQPIKDADIRHSLEVTKKTLRELNNHLEKDLIDVLSNDLNDLKWELDFAKKQTDKSNVER</sequence>
<dbReference type="EMBL" id="JAUSTR010000003">
    <property type="protein sequence ID" value="MDQ0162262.1"/>
    <property type="molecule type" value="Genomic_DNA"/>
</dbReference>
<keyword evidence="2" id="KW-0472">Membrane</keyword>
<keyword evidence="2" id="KW-1133">Transmembrane helix</keyword>
<evidence type="ECO:0000313" key="3">
    <source>
        <dbReference type="EMBL" id="MDQ0162262.1"/>
    </source>
</evidence>
<keyword evidence="1" id="KW-0175">Coiled coil</keyword>